<dbReference type="GeneID" id="7445144"/>
<dbReference type="Gene3D" id="3.90.1720.30">
    <property type="entry name" value="PPPDE domains"/>
    <property type="match status" value="1"/>
</dbReference>
<dbReference type="FunCoup" id="B8BR33">
    <property type="interactions" value="155"/>
</dbReference>
<dbReference type="STRING" id="35128.B8BR33"/>
<dbReference type="PaxDb" id="35128-Thaps1487"/>
<keyword evidence="3" id="KW-0378">Hydrolase</keyword>
<dbReference type="InParanoid" id="B8BR33"/>
<feature type="domain" description="PPPDE" evidence="5">
    <location>
        <begin position="2"/>
        <end position="174"/>
    </location>
</feature>
<evidence type="ECO:0000259" key="5">
    <source>
        <dbReference type="PROSITE" id="PS51858"/>
    </source>
</evidence>
<dbReference type="KEGG" id="tps:THAPSDRAFT_1487"/>
<reference evidence="6 7" key="2">
    <citation type="journal article" date="2008" name="Nature">
        <title>The Phaeodactylum genome reveals the evolutionary history of diatom genomes.</title>
        <authorList>
            <person name="Bowler C."/>
            <person name="Allen A.E."/>
            <person name="Badger J.H."/>
            <person name="Grimwood J."/>
            <person name="Jabbari K."/>
            <person name="Kuo A."/>
            <person name="Maheswari U."/>
            <person name="Martens C."/>
            <person name="Maumus F."/>
            <person name="Otillar R.P."/>
            <person name="Rayko E."/>
            <person name="Salamov A."/>
            <person name="Vandepoele K."/>
            <person name="Beszteri B."/>
            <person name="Gruber A."/>
            <person name="Heijde M."/>
            <person name="Katinka M."/>
            <person name="Mock T."/>
            <person name="Valentin K."/>
            <person name="Verret F."/>
            <person name="Berges J.A."/>
            <person name="Brownlee C."/>
            <person name="Cadoret J.P."/>
            <person name="Chiovitti A."/>
            <person name="Choi C.J."/>
            <person name="Coesel S."/>
            <person name="De Martino A."/>
            <person name="Detter J.C."/>
            <person name="Durkin C."/>
            <person name="Falciatore A."/>
            <person name="Fournet J."/>
            <person name="Haruta M."/>
            <person name="Huysman M.J."/>
            <person name="Jenkins B.D."/>
            <person name="Jiroutova K."/>
            <person name="Jorgensen R.E."/>
            <person name="Joubert Y."/>
            <person name="Kaplan A."/>
            <person name="Kroger N."/>
            <person name="Kroth P.G."/>
            <person name="La Roche J."/>
            <person name="Lindquist E."/>
            <person name="Lommer M."/>
            <person name="Martin-Jezequel V."/>
            <person name="Lopez P.J."/>
            <person name="Lucas S."/>
            <person name="Mangogna M."/>
            <person name="McGinnis K."/>
            <person name="Medlin L.K."/>
            <person name="Montsant A."/>
            <person name="Oudot-Le Secq M.P."/>
            <person name="Napoli C."/>
            <person name="Obornik M."/>
            <person name="Parker M.S."/>
            <person name="Petit J.L."/>
            <person name="Porcel B.M."/>
            <person name="Poulsen N."/>
            <person name="Robison M."/>
            <person name="Rychlewski L."/>
            <person name="Rynearson T.A."/>
            <person name="Schmutz J."/>
            <person name="Shapiro H."/>
            <person name="Siaut M."/>
            <person name="Stanley M."/>
            <person name="Sussman M.R."/>
            <person name="Taylor A.R."/>
            <person name="Vardi A."/>
            <person name="von Dassow P."/>
            <person name="Vyverman W."/>
            <person name="Willis A."/>
            <person name="Wyrwicz L.S."/>
            <person name="Rokhsar D.S."/>
            <person name="Weissenbach J."/>
            <person name="Armbrust E.V."/>
            <person name="Green B.R."/>
            <person name="Van de Peer Y."/>
            <person name="Grigoriev I.V."/>
        </authorList>
    </citation>
    <scope>NUCLEOTIDE SEQUENCE [LARGE SCALE GENOMIC DNA]</scope>
    <source>
        <strain evidence="6 7">CCMP1335</strain>
    </source>
</reference>
<dbReference type="GO" id="GO:0101005">
    <property type="term" value="F:deubiquitinase activity"/>
    <property type="evidence" value="ECO:0000318"/>
    <property type="project" value="GO_Central"/>
</dbReference>
<sequence>MDNVVLNIYDLAPASSQQDGSSQPQAPTFPSFFSSVLSPLGMGAYHTSIDIRGFRYQFGASVGITRTSSPQGGGETAESRRFVPSNGSFRESLILGQTWLERGEINAIVQRMRDDKFTGDKYHLVNRNCNHFSETFAMALILGNELLENNNNNLRLEKYPAYVNRLAKTATAIGIDDGNICNVIEEARVAAGVRDKVGWNLSQSSSQKSTASSSVGNRSQKKVLTEKQKAALAKVKTSSNK</sequence>
<dbReference type="PANTHER" id="PTHR12378:SF80">
    <property type="entry name" value="IP06716P-RELATED"/>
    <property type="match status" value="1"/>
</dbReference>
<dbReference type="PROSITE" id="PS51858">
    <property type="entry name" value="PPPDE"/>
    <property type="match status" value="1"/>
</dbReference>
<dbReference type="Proteomes" id="UP000001449">
    <property type="component" value="Chromosome 1"/>
</dbReference>
<organism evidence="6 7">
    <name type="scientific">Thalassiosira pseudonana</name>
    <name type="common">Marine diatom</name>
    <name type="synonym">Cyclotella nana</name>
    <dbReference type="NCBI Taxonomy" id="35128"/>
    <lineage>
        <taxon>Eukaryota</taxon>
        <taxon>Sar</taxon>
        <taxon>Stramenopiles</taxon>
        <taxon>Ochrophyta</taxon>
        <taxon>Bacillariophyta</taxon>
        <taxon>Coscinodiscophyceae</taxon>
        <taxon>Thalassiosirophycidae</taxon>
        <taxon>Thalassiosirales</taxon>
        <taxon>Thalassiosiraceae</taxon>
        <taxon>Thalassiosira</taxon>
    </lineage>
</organism>
<comment type="similarity">
    <text evidence="1">Belongs to the DeSI family.</text>
</comment>
<dbReference type="SMART" id="SM01179">
    <property type="entry name" value="DUF862"/>
    <property type="match status" value="1"/>
</dbReference>
<dbReference type="eggNOG" id="KOG0324">
    <property type="taxonomic scope" value="Eukaryota"/>
</dbReference>
<name>B8BR33_THAPS</name>
<evidence type="ECO:0000256" key="2">
    <source>
        <dbReference type="ARBA" id="ARBA00022670"/>
    </source>
</evidence>
<keyword evidence="7" id="KW-1185">Reference proteome</keyword>
<dbReference type="AlphaFoldDB" id="B8BR33"/>
<dbReference type="InterPro" id="IPR042266">
    <property type="entry name" value="PPPDE_sf"/>
</dbReference>
<gene>
    <name evidence="6" type="ORF">THAPSDRAFT_1487</name>
</gene>
<dbReference type="EMBL" id="CM000638">
    <property type="protein sequence ID" value="EED96461.1"/>
    <property type="molecule type" value="Genomic_DNA"/>
</dbReference>
<evidence type="ECO:0000313" key="6">
    <source>
        <dbReference type="EMBL" id="EED96461.1"/>
    </source>
</evidence>
<dbReference type="GO" id="GO:0006508">
    <property type="term" value="P:proteolysis"/>
    <property type="evidence" value="ECO:0007669"/>
    <property type="project" value="UniProtKB-KW"/>
</dbReference>
<reference evidence="6 7" key="1">
    <citation type="journal article" date="2004" name="Science">
        <title>The genome of the diatom Thalassiosira pseudonana: ecology, evolution, and metabolism.</title>
        <authorList>
            <person name="Armbrust E.V."/>
            <person name="Berges J.A."/>
            <person name="Bowler C."/>
            <person name="Green B.R."/>
            <person name="Martinez D."/>
            <person name="Putnam N.H."/>
            <person name="Zhou S."/>
            <person name="Allen A.E."/>
            <person name="Apt K.E."/>
            <person name="Bechner M."/>
            <person name="Brzezinski M.A."/>
            <person name="Chaal B.K."/>
            <person name="Chiovitti A."/>
            <person name="Davis A.K."/>
            <person name="Demarest M.S."/>
            <person name="Detter J.C."/>
            <person name="Glavina T."/>
            <person name="Goodstein D."/>
            <person name="Hadi M.Z."/>
            <person name="Hellsten U."/>
            <person name="Hildebrand M."/>
            <person name="Jenkins B.D."/>
            <person name="Jurka J."/>
            <person name="Kapitonov V.V."/>
            <person name="Kroger N."/>
            <person name="Lau W.W."/>
            <person name="Lane T.W."/>
            <person name="Larimer F.W."/>
            <person name="Lippmeier J.C."/>
            <person name="Lucas S."/>
            <person name="Medina M."/>
            <person name="Montsant A."/>
            <person name="Obornik M."/>
            <person name="Parker M.S."/>
            <person name="Palenik B."/>
            <person name="Pazour G.J."/>
            <person name="Richardson P.M."/>
            <person name="Rynearson T.A."/>
            <person name="Saito M.A."/>
            <person name="Schwartz D.C."/>
            <person name="Thamatrakoln K."/>
            <person name="Valentin K."/>
            <person name="Vardi A."/>
            <person name="Wilkerson F.P."/>
            <person name="Rokhsar D.S."/>
        </authorList>
    </citation>
    <scope>NUCLEOTIDE SEQUENCE [LARGE SCALE GENOMIC DNA]</scope>
    <source>
        <strain evidence="6 7">CCMP1335</strain>
    </source>
</reference>
<dbReference type="HOGENOM" id="CLU_1153704_0_0_1"/>
<dbReference type="OMA" id="TIATWAG"/>
<evidence type="ECO:0000256" key="3">
    <source>
        <dbReference type="ARBA" id="ARBA00022801"/>
    </source>
</evidence>
<dbReference type="PANTHER" id="PTHR12378">
    <property type="entry name" value="DESUMOYLATING ISOPEPTIDASE"/>
    <property type="match status" value="1"/>
</dbReference>
<protein>
    <recommendedName>
        <fullName evidence="5">PPPDE domain-containing protein</fullName>
    </recommendedName>
</protein>
<accession>B8BR33</accession>
<evidence type="ECO:0000256" key="1">
    <source>
        <dbReference type="ARBA" id="ARBA00008140"/>
    </source>
</evidence>
<dbReference type="Pfam" id="PF05903">
    <property type="entry name" value="Peptidase_C97"/>
    <property type="match status" value="1"/>
</dbReference>
<dbReference type="RefSeq" id="XP_002286820.1">
    <property type="nucleotide sequence ID" value="XM_002286784.1"/>
</dbReference>
<feature type="region of interest" description="Disordered" evidence="4">
    <location>
        <begin position="202"/>
        <end position="241"/>
    </location>
</feature>
<evidence type="ECO:0000313" key="7">
    <source>
        <dbReference type="Proteomes" id="UP000001449"/>
    </source>
</evidence>
<keyword evidence="2" id="KW-0645">Protease</keyword>
<feature type="compositionally biased region" description="Low complexity" evidence="4">
    <location>
        <begin position="202"/>
        <end position="214"/>
    </location>
</feature>
<dbReference type="InterPro" id="IPR008580">
    <property type="entry name" value="PPPDE_dom"/>
</dbReference>
<proteinExistence type="inferred from homology"/>
<evidence type="ECO:0000256" key="4">
    <source>
        <dbReference type="SAM" id="MobiDB-lite"/>
    </source>
</evidence>